<evidence type="ECO:0000256" key="1">
    <source>
        <dbReference type="ARBA" id="ARBA00004123"/>
    </source>
</evidence>
<name>A0A9W8HXQ1_9FUNG</name>
<evidence type="ECO:0000256" key="2">
    <source>
        <dbReference type="ARBA" id="ARBA00022723"/>
    </source>
</evidence>
<feature type="region of interest" description="Disordered" evidence="7">
    <location>
        <begin position="1"/>
        <end position="91"/>
    </location>
</feature>
<dbReference type="Pfam" id="PF00320">
    <property type="entry name" value="GATA"/>
    <property type="match status" value="2"/>
</dbReference>
<dbReference type="OrthoDB" id="515401at2759"/>
<feature type="non-terminal residue" evidence="9">
    <location>
        <position position="1"/>
    </location>
</feature>
<dbReference type="GO" id="GO:0005634">
    <property type="term" value="C:nucleus"/>
    <property type="evidence" value="ECO:0007669"/>
    <property type="project" value="UniProtKB-SubCell"/>
</dbReference>
<accession>A0A9W8HXQ1</accession>
<dbReference type="InterPro" id="IPR013088">
    <property type="entry name" value="Znf_NHR/GATA"/>
</dbReference>
<evidence type="ECO:0000256" key="3">
    <source>
        <dbReference type="ARBA" id="ARBA00022771"/>
    </source>
</evidence>
<dbReference type="Proteomes" id="UP001140094">
    <property type="component" value="Unassembled WGS sequence"/>
</dbReference>
<dbReference type="EMBL" id="JANBUO010000076">
    <property type="protein sequence ID" value="KAJ2807920.1"/>
    <property type="molecule type" value="Genomic_DNA"/>
</dbReference>
<dbReference type="SMART" id="SM00401">
    <property type="entry name" value="ZnF_GATA"/>
    <property type="match status" value="2"/>
</dbReference>
<dbReference type="InterPro" id="IPR039355">
    <property type="entry name" value="Transcription_factor_GATA"/>
</dbReference>
<dbReference type="SUPFAM" id="SSF57716">
    <property type="entry name" value="Glucocorticoid receptor-like (DNA-binding domain)"/>
    <property type="match status" value="2"/>
</dbReference>
<sequence>GPKRYVNGQPARHTDTAHLAGQLSKSATSPSSYAYRREDRGQWRTGLPGATHGQLAQMARTGDAKARGQSAPSSSVVRWTPLPQSSSERMAAQEARLMSAAARAAAVQAASAAVAFMAKRVGRGTKRSSQQSVAASSSANGAAKRGRPEAGTAQAAATVGPMTCVNCGTTKTPLWRRDPRGQPICNACGLYLKSYGRMRPPSLKRTAAAASAQQPPAAASCNHDEGTCPGNGTCNGRGGGPSCDGCPAYNQKHLPHTTRTSAGNGVRRLTAAERAAAIANGAMTDEHGNIVGPIPASAIGPGGIPPAVAEAIAASDGGSASGADTRQEQQAPQPGDRAVCFNCGTDYTPLWRRDADGRITCNACGLYYKLHGRHRPISMKRDAIKRRRRGFPSRAQQPGFTPSPPLQEPPQQHYERLRDRSYSSPPEPPAAPTEPQASAQHTDAMQSLIEAADLSPPLAESASASAATTAATETAEERQLVPTDPTDVERCRNELQRECTRLQRLLERSTSLLESLNRAVPPSSSHPK</sequence>
<keyword evidence="2" id="KW-0479">Metal-binding</keyword>
<feature type="compositionally biased region" description="Polar residues" evidence="7">
    <location>
        <begin position="23"/>
        <end position="32"/>
    </location>
</feature>
<reference evidence="9" key="1">
    <citation type="submission" date="2022-07" db="EMBL/GenBank/DDBJ databases">
        <title>Phylogenomic reconstructions and comparative analyses of Kickxellomycotina fungi.</title>
        <authorList>
            <person name="Reynolds N.K."/>
            <person name="Stajich J.E."/>
            <person name="Barry K."/>
            <person name="Grigoriev I.V."/>
            <person name="Crous P."/>
            <person name="Smith M.E."/>
        </authorList>
    </citation>
    <scope>NUCLEOTIDE SEQUENCE</scope>
    <source>
        <strain evidence="9">NRRL 1565</strain>
    </source>
</reference>
<evidence type="ECO:0000256" key="5">
    <source>
        <dbReference type="ARBA" id="ARBA00023242"/>
    </source>
</evidence>
<proteinExistence type="predicted"/>
<dbReference type="InterPro" id="IPR000679">
    <property type="entry name" value="Znf_GATA"/>
</dbReference>
<feature type="compositionally biased region" description="Low complexity" evidence="7">
    <location>
        <begin position="128"/>
        <end position="143"/>
    </location>
</feature>
<dbReference type="GO" id="GO:0008270">
    <property type="term" value="F:zinc ion binding"/>
    <property type="evidence" value="ECO:0007669"/>
    <property type="project" value="UniProtKB-KW"/>
</dbReference>
<dbReference type="GO" id="GO:0000981">
    <property type="term" value="F:DNA-binding transcription factor activity, RNA polymerase II-specific"/>
    <property type="evidence" value="ECO:0007669"/>
    <property type="project" value="TreeGrafter"/>
</dbReference>
<feature type="domain" description="GATA-type" evidence="8">
    <location>
        <begin position="158"/>
        <end position="211"/>
    </location>
</feature>
<dbReference type="Gene3D" id="3.30.50.10">
    <property type="entry name" value="Erythroid Transcription Factor GATA-1, subunit A"/>
    <property type="match status" value="2"/>
</dbReference>
<feature type="region of interest" description="Disordered" evidence="7">
    <location>
        <begin position="124"/>
        <end position="155"/>
    </location>
</feature>
<dbReference type="PROSITE" id="PS00344">
    <property type="entry name" value="GATA_ZN_FINGER_1"/>
    <property type="match status" value="2"/>
</dbReference>
<dbReference type="FunFam" id="3.30.50.10:FF:000007">
    <property type="entry name" value="Nitrogen regulatory AreA, N-terminal"/>
    <property type="match status" value="1"/>
</dbReference>
<comment type="caution">
    <text evidence="9">The sequence shown here is derived from an EMBL/GenBank/DDBJ whole genome shotgun (WGS) entry which is preliminary data.</text>
</comment>
<feature type="region of interest" description="Disordered" evidence="7">
    <location>
        <begin position="378"/>
        <end position="442"/>
    </location>
</feature>
<evidence type="ECO:0000256" key="4">
    <source>
        <dbReference type="ARBA" id="ARBA00022833"/>
    </source>
</evidence>
<evidence type="ECO:0000313" key="9">
    <source>
        <dbReference type="EMBL" id="KAJ2807920.1"/>
    </source>
</evidence>
<keyword evidence="5" id="KW-0539">Nucleus</keyword>
<protein>
    <submittedName>
        <fullName evidence="9">GATA type transcriptional activator of nitrogen-regulated proteins</fullName>
    </submittedName>
</protein>
<comment type="subcellular location">
    <subcellularLocation>
        <location evidence="1">Nucleus</location>
    </subcellularLocation>
</comment>
<feature type="region of interest" description="Disordered" evidence="7">
    <location>
        <begin position="455"/>
        <end position="492"/>
    </location>
</feature>
<dbReference type="PANTHER" id="PTHR10071:SF281">
    <property type="entry name" value="BOX A-BINDING FACTOR-RELATED"/>
    <property type="match status" value="1"/>
</dbReference>
<feature type="compositionally biased region" description="Low complexity" evidence="7">
    <location>
        <begin position="459"/>
        <end position="473"/>
    </location>
</feature>
<dbReference type="CDD" id="cd00202">
    <property type="entry name" value="ZnF_GATA"/>
    <property type="match status" value="2"/>
</dbReference>
<keyword evidence="3 6" id="KW-0863">Zinc-finger</keyword>
<evidence type="ECO:0000256" key="7">
    <source>
        <dbReference type="SAM" id="MobiDB-lite"/>
    </source>
</evidence>
<feature type="compositionally biased region" description="Basic residues" evidence="7">
    <location>
        <begin position="378"/>
        <end position="391"/>
    </location>
</feature>
<dbReference type="PANTHER" id="PTHR10071">
    <property type="entry name" value="TRANSCRIPTION FACTOR GATA FAMILY MEMBER"/>
    <property type="match status" value="1"/>
</dbReference>
<organism evidence="9 10">
    <name type="scientific">Coemansia guatemalensis</name>
    <dbReference type="NCBI Taxonomy" id="2761395"/>
    <lineage>
        <taxon>Eukaryota</taxon>
        <taxon>Fungi</taxon>
        <taxon>Fungi incertae sedis</taxon>
        <taxon>Zoopagomycota</taxon>
        <taxon>Kickxellomycotina</taxon>
        <taxon>Kickxellomycetes</taxon>
        <taxon>Kickxellales</taxon>
        <taxon>Kickxellaceae</taxon>
        <taxon>Coemansia</taxon>
    </lineage>
</organism>
<keyword evidence="10" id="KW-1185">Reference proteome</keyword>
<feature type="domain" description="GATA-type" evidence="8">
    <location>
        <begin position="340"/>
        <end position="387"/>
    </location>
</feature>
<dbReference type="PROSITE" id="PS50114">
    <property type="entry name" value="GATA_ZN_FINGER_2"/>
    <property type="match status" value="2"/>
</dbReference>
<feature type="compositionally biased region" description="Polar residues" evidence="7">
    <location>
        <begin position="70"/>
        <end position="88"/>
    </location>
</feature>
<feature type="compositionally biased region" description="Low complexity" evidence="7">
    <location>
        <begin position="314"/>
        <end position="323"/>
    </location>
</feature>
<evidence type="ECO:0000313" key="10">
    <source>
        <dbReference type="Proteomes" id="UP001140094"/>
    </source>
</evidence>
<dbReference type="GO" id="GO:0000122">
    <property type="term" value="P:negative regulation of transcription by RNA polymerase II"/>
    <property type="evidence" value="ECO:0007669"/>
    <property type="project" value="TreeGrafter"/>
</dbReference>
<dbReference type="PRINTS" id="PR00619">
    <property type="entry name" value="GATAZNFINGER"/>
</dbReference>
<keyword evidence="4" id="KW-0862">Zinc</keyword>
<evidence type="ECO:0000259" key="8">
    <source>
        <dbReference type="PROSITE" id="PS50114"/>
    </source>
</evidence>
<dbReference type="GO" id="GO:0045944">
    <property type="term" value="P:positive regulation of transcription by RNA polymerase II"/>
    <property type="evidence" value="ECO:0007669"/>
    <property type="project" value="TreeGrafter"/>
</dbReference>
<feature type="region of interest" description="Disordered" evidence="7">
    <location>
        <begin position="314"/>
        <end position="338"/>
    </location>
</feature>
<dbReference type="GO" id="GO:0000978">
    <property type="term" value="F:RNA polymerase II cis-regulatory region sequence-specific DNA binding"/>
    <property type="evidence" value="ECO:0007669"/>
    <property type="project" value="TreeGrafter"/>
</dbReference>
<evidence type="ECO:0000256" key="6">
    <source>
        <dbReference type="PROSITE-ProRule" id="PRU00094"/>
    </source>
</evidence>
<dbReference type="AlphaFoldDB" id="A0A9W8HXQ1"/>
<gene>
    <name evidence="9" type="primary">SFU1_1</name>
    <name evidence="9" type="ORF">H4R20_001082</name>
</gene>